<name>A0A0A1M4U8_9BACI</name>
<reference evidence="1 2" key="1">
    <citation type="submission" date="2014-11" db="EMBL/GenBank/DDBJ databases">
        <authorList>
            <person name="Urmite Genomes Urmite Genomes"/>
        </authorList>
    </citation>
    <scope>NUCLEOTIDE SEQUENCE [LARGE SCALE GENOMIC DNA]</scope>
    <source>
        <strain evidence="1 2">Oc5</strain>
    </source>
</reference>
<sequence length="92" mass="10542">MIVFIHIGNDNVIRSREIVAIIDYDLYTNASGIYQMIQEWKQQNKVSGPEKKAKSIVVTADHIFFSSLSVTTLRKRSGILTTISNLDDYYEE</sequence>
<dbReference type="Pfam" id="PF04025">
    <property type="entry name" value="RemA-like"/>
    <property type="match status" value="1"/>
</dbReference>
<dbReference type="EMBL" id="CDGG01000001">
    <property type="protein sequence ID" value="CEI80290.1"/>
    <property type="molecule type" value="Genomic_DNA"/>
</dbReference>
<organism evidence="1 2">
    <name type="scientific">Oceanobacillus oncorhynchi</name>
    <dbReference type="NCBI Taxonomy" id="545501"/>
    <lineage>
        <taxon>Bacteria</taxon>
        <taxon>Bacillati</taxon>
        <taxon>Bacillota</taxon>
        <taxon>Bacilli</taxon>
        <taxon>Bacillales</taxon>
        <taxon>Bacillaceae</taxon>
        <taxon>Oceanobacillus</taxon>
    </lineage>
</organism>
<dbReference type="NCBIfam" id="NF046065">
    <property type="entry name" value="MtxRegRemB"/>
    <property type="match status" value="1"/>
</dbReference>
<accession>A0A0A1M4U8</accession>
<protein>
    <recommendedName>
        <fullName evidence="3">DUF370 domain-containing protein</fullName>
    </recommendedName>
</protein>
<dbReference type="Proteomes" id="UP000040453">
    <property type="component" value="Unassembled WGS sequence"/>
</dbReference>
<evidence type="ECO:0008006" key="3">
    <source>
        <dbReference type="Google" id="ProtNLM"/>
    </source>
</evidence>
<proteinExistence type="predicted"/>
<evidence type="ECO:0000313" key="1">
    <source>
        <dbReference type="EMBL" id="CEI80290.1"/>
    </source>
</evidence>
<dbReference type="STRING" id="545501.BN997_00093"/>
<keyword evidence="2" id="KW-1185">Reference proteome</keyword>
<evidence type="ECO:0000313" key="2">
    <source>
        <dbReference type="Proteomes" id="UP000040453"/>
    </source>
</evidence>
<dbReference type="AlphaFoldDB" id="A0A0A1M4U8"/>
<gene>
    <name evidence="1" type="ORF">BN997_00093</name>
</gene>
<dbReference type="InterPro" id="IPR007169">
    <property type="entry name" value="RemA-like"/>
</dbReference>